<dbReference type="SUPFAM" id="SSF52540">
    <property type="entry name" value="P-loop containing nucleoside triphosphate hydrolases"/>
    <property type="match status" value="2"/>
</dbReference>
<comment type="caution">
    <text evidence="10">Lacks conserved residue(s) required for the propagation of feature annotation.</text>
</comment>
<evidence type="ECO:0000256" key="3">
    <source>
        <dbReference type="ARBA" id="ARBA00005842"/>
    </source>
</evidence>
<dbReference type="Pfam" id="PF01715">
    <property type="entry name" value="IPPT"/>
    <property type="match status" value="1"/>
</dbReference>
<comment type="cofactor">
    <cofactor evidence="1 10">
        <name>Mg(2+)</name>
        <dbReference type="ChEBI" id="CHEBI:18420"/>
    </cofactor>
</comment>
<protein>
    <recommendedName>
        <fullName evidence="10">tRNA dimethylallyltransferase</fullName>
        <ecNumber evidence="10">2.5.1.75</ecNumber>
    </recommendedName>
    <alternativeName>
        <fullName evidence="10">Dimethylallyl diphosphate:tRNA dimethylallyltransferase</fullName>
        <shortName evidence="10">DMAPP:tRNA dimethylallyltransferase</shortName>
        <shortName evidence="10">DMATase</shortName>
    </alternativeName>
    <alternativeName>
        <fullName evidence="10">Isopentenyl-diphosphate:tRNA isopentenyltransferase</fullName>
        <shortName evidence="10">IPP transferase</shortName>
        <shortName evidence="10">IPPT</shortName>
        <shortName evidence="10">IPTase</shortName>
    </alternativeName>
</protein>
<keyword evidence="6 10" id="KW-0547">Nucleotide-binding</keyword>
<accession>A0A380LLA6</accession>
<dbReference type="GeneID" id="77462530"/>
<keyword evidence="15" id="KW-1185">Reference proteome</keyword>
<dbReference type="PANTHER" id="PTHR11088">
    <property type="entry name" value="TRNA DIMETHYLALLYLTRANSFERASE"/>
    <property type="match status" value="1"/>
</dbReference>
<evidence type="ECO:0000256" key="1">
    <source>
        <dbReference type="ARBA" id="ARBA00001946"/>
    </source>
</evidence>
<comment type="catalytic activity">
    <reaction evidence="9 10 11">
        <text>adenosine(37) in tRNA + dimethylallyl diphosphate = N(6)-dimethylallyladenosine(37) in tRNA + diphosphate</text>
        <dbReference type="Rhea" id="RHEA:26482"/>
        <dbReference type="Rhea" id="RHEA-COMP:10162"/>
        <dbReference type="Rhea" id="RHEA-COMP:10375"/>
        <dbReference type="ChEBI" id="CHEBI:33019"/>
        <dbReference type="ChEBI" id="CHEBI:57623"/>
        <dbReference type="ChEBI" id="CHEBI:74411"/>
        <dbReference type="ChEBI" id="CHEBI:74415"/>
        <dbReference type="EC" id="2.5.1.75"/>
    </reaction>
</comment>
<keyword evidence="5 10" id="KW-0819">tRNA processing</keyword>
<keyword evidence="7 10" id="KW-0067">ATP-binding</keyword>
<comment type="subunit">
    <text evidence="10">Monomer.</text>
</comment>
<dbReference type="Gene3D" id="1.10.20.140">
    <property type="match status" value="1"/>
</dbReference>
<evidence type="ECO:0000256" key="2">
    <source>
        <dbReference type="ARBA" id="ARBA00003213"/>
    </source>
</evidence>
<evidence type="ECO:0000256" key="11">
    <source>
        <dbReference type="RuleBase" id="RU003783"/>
    </source>
</evidence>
<dbReference type="EMBL" id="UHFX01000003">
    <property type="protein sequence ID" value="SUO04658.1"/>
    <property type="molecule type" value="Genomic_DNA"/>
</dbReference>
<evidence type="ECO:0000256" key="10">
    <source>
        <dbReference type="HAMAP-Rule" id="MF_00185"/>
    </source>
</evidence>
<dbReference type="NCBIfam" id="TIGR00174">
    <property type="entry name" value="miaA"/>
    <property type="match status" value="1"/>
</dbReference>
<dbReference type="PANTHER" id="PTHR11088:SF60">
    <property type="entry name" value="TRNA DIMETHYLALLYLTRANSFERASE"/>
    <property type="match status" value="1"/>
</dbReference>
<sequence length="299" mass="35151">MDKVLVIVGPTGIGKTSLSIQLAKAFHGEIISGDSMQVYDQMDIGTAKITKEEMEGIPHYLVGIQAYDKPYNVKIFQEKARESIQIILQKQKLPILCGGTGLYLKAALYDYVFEEETFDEAYTKYLETLNNDQLYDLLKSKDPLSCEKIHPNNRKRVIRALQIVHKGPSKSQREALQEHKPLYDIYFLGLDMDRGLLYERINQRVETMFEQGLVQESTRLFQDSKTWNYTSFQGIGYKEFRPYFEGTETLNMVKENIKKHSRQYAKRQYTWFKHQMPVHWFDKEDPQIMTKIREWYDGK</sequence>
<keyword evidence="8 10" id="KW-0460">Magnesium</keyword>
<evidence type="ECO:0000256" key="12">
    <source>
        <dbReference type="RuleBase" id="RU003784"/>
    </source>
</evidence>
<dbReference type="RefSeq" id="WP_022790534.1">
    <property type="nucleotide sequence ID" value="NZ_UHFX01000003.1"/>
</dbReference>
<dbReference type="OrthoDB" id="9776390at2"/>
<dbReference type="InterPro" id="IPR027417">
    <property type="entry name" value="P-loop_NTPase"/>
</dbReference>
<evidence type="ECO:0000256" key="6">
    <source>
        <dbReference type="ARBA" id="ARBA00022741"/>
    </source>
</evidence>
<gene>
    <name evidence="10 14" type="primary">miaA</name>
    <name evidence="14" type="ORF">NCTC11087_01583</name>
</gene>
<keyword evidence="4 10" id="KW-0808">Transferase</keyword>
<feature type="binding site" evidence="10">
    <location>
        <begin position="9"/>
        <end position="16"/>
    </location>
    <ligand>
        <name>ATP</name>
        <dbReference type="ChEBI" id="CHEBI:30616"/>
    </ligand>
</feature>
<proteinExistence type="inferred from homology"/>
<evidence type="ECO:0000256" key="4">
    <source>
        <dbReference type="ARBA" id="ARBA00022679"/>
    </source>
</evidence>
<evidence type="ECO:0000313" key="15">
    <source>
        <dbReference type="Proteomes" id="UP000255523"/>
    </source>
</evidence>
<dbReference type="GO" id="GO:0006400">
    <property type="term" value="P:tRNA modification"/>
    <property type="evidence" value="ECO:0007669"/>
    <property type="project" value="TreeGrafter"/>
</dbReference>
<organism evidence="14 15">
    <name type="scientific">Faecalicoccus pleomorphus</name>
    <dbReference type="NCBI Taxonomy" id="1323"/>
    <lineage>
        <taxon>Bacteria</taxon>
        <taxon>Bacillati</taxon>
        <taxon>Bacillota</taxon>
        <taxon>Erysipelotrichia</taxon>
        <taxon>Erysipelotrichales</taxon>
        <taxon>Erysipelotrichaceae</taxon>
        <taxon>Faecalicoccus</taxon>
    </lineage>
</organism>
<dbReference type="Proteomes" id="UP000255523">
    <property type="component" value="Unassembled WGS sequence"/>
</dbReference>
<evidence type="ECO:0000256" key="8">
    <source>
        <dbReference type="ARBA" id="ARBA00022842"/>
    </source>
</evidence>
<dbReference type="GO" id="GO:0005524">
    <property type="term" value="F:ATP binding"/>
    <property type="evidence" value="ECO:0007669"/>
    <property type="project" value="UniProtKB-UniRule"/>
</dbReference>
<feature type="binding site" evidence="10">
    <location>
        <begin position="11"/>
        <end position="16"/>
    </location>
    <ligand>
        <name>substrate</name>
    </ligand>
</feature>
<feature type="region of interest" description="Interaction with substrate tRNA" evidence="10">
    <location>
        <begin position="34"/>
        <end position="37"/>
    </location>
</feature>
<name>A0A380LLA6_9FIRM</name>
<comment type="similarity">
    <text evidence="3 10 13">Belongs to the IPP transferase family.</text>
</comment>
<evidence type="ECO:0000256" key="13">
    <source>
        <dbReference type="RuleBase" id="RU003785"/>
    </source>
</evidence>
<comment type="function">
    <text evidence="2 10 12">Catalyzes the transfer of a dimethylallyl group onto the adenine at position 37 in tRNAs that read codons beginning with uridine, leading to the formation of N6-(dimethylallyl)adenosine (i(6)A).</text>
</comment>
<evidence type="ECO:0000313" key="14">
    <source>
        <dbReference type="EMBL" id="SUO04658.1"/>
    </source>
</evidence>
<reference evidence="14 15" key="1">
    <citation type="submission" date="2018-06" db="EMBL/GenBank/DDBJ databases">
        <authorList>
            <consortium name="Pathogen Informatics"/>
            <person name="Doyle S."/>
        </authorList>
    </citation>
    <scope>NUCLEOTIDE SEQUENCE [LARGE SCALE GENOMIC DNA]</scope>
    <source>
        <strain evidence="14 15">NCTC11087</strain>
    </source>
</reference>
<dbReference type="HAMAP" id="MF_00185">
    <property type="entry name" value="IPP_trans"/>
    <property type="match status" value="1"/>
</dbReference>
<feature type="site" description="Interaction with substrate tRNA" evidence="10">
    <location>
        <position position="100"/>
    </location>
</feature>
<dbReference type="Gene3D" id="3.40.50.300">
    <property type="entry name" value="P-loop containing nucleotide triphosphate hydrolases"/>
    <property type="match status" value="1"/>
</dbReference>
<dbReference type="AlphaFoldDB" id="A0A380LLA6"/>
<evidence type="ECO:0000256" key="9">
    <source>
        <dbReference type="ARBA" id="ARBA00049563"/>
    </source>
</evidence>
<dbReference type="InterPro" id="IPR018022">
    <property type="entry name" value="IPT"/>
</dbReference>
<dbReference type="GO" id="GO:0052381">
    <property type="term" value="F:tRNA dimethylallyltransferase activity"/>
    <property type="evidence" value="ECO:0007669"/>
    <property type="project" value="UniProtKB-UniRule"/>
</dbReference>
<dbReference type="InterPro" id="IPR039657">
    <property type="entry name" value="Dimethylallyltransferase"/>
</dbReference>
<evidence type="ECO:0000256" key="7">
    <source>
        <dbReference type="ARBA" id="ARBA00022840"/>
    </source>
</evidence>
<dbReference type="EC" id="2.5.1.75" evidence="10"/>
<evidence type="ECO:0000256" key="5">
    <source>
        <dbReference type="ARBA" id="ARBA00022694"/>
    </source>
</evidence>